<evidence type="ECO:0000256" key="1">
    <source>
        <dbReference type="SAM" id="MobiDB-lite"/>
    </source>
</evidence>
<feature type="compositionally biased region" description="Basic and acidic residues" evidence="1">
    <location>
        <begin position="538"/>
        <end position="570"/>
    </location>
</feature>
<keyword evidence="3" id="KW-1185">Reference proteome</keyword>
<dbReference type="AlphaFoldDB" id="A0A6J3C131"/>
<feature type="compositionally biased region" description="Basic and acidic residues" evidence="1">
    <location>
        <begin position="347"/>
        <end position="366"/>
    </location>
</feature>
<proteinExistence type="predicted"/>
<gene>
    <name evidence="4" type="primary">LOC116412890</name>
</gene>
<feature type="region of interest" description="Disordered" evidence="1">
    <location>
        <begin position="522"/>
        <end position="573"/>
    </location>
</feature>
<dbReference type="KEGG" id="gmw:116412890"/>
<reference evidence="4" key="1">
    <citation type="submission" date="2025-08" db="UniProtKB">
        <authorList>
            <consortium name="RefSeq"/>
        </authorList>
    </citation>
    <scope>IDENTIFICATION</scope>
    <source>
        <tissue evidence="4">Whole larvae</tissue>
    </source>
</reference>
<evidence type="ECO:0000313" key="3">
    <source>
        <dbReference type="Proteomes" id="UP001652740"/>
    </source>
</evidence>
<name>A0A6J3C131_GALME</name>
<feature type="region of interest" description="Disordered" evidence="1">
    <location>
        <begin position="339"/>
        <end position="366"/>
    </location>
</feature>
<dbReference type="RefSeq" id="XP_031764624.2">
    <property type="nucleotide sequence ID" value="XM_031908764.2"/>
</dbReference>
<dbReference type="InParanoid" id="A0A6J3C131"/>
<feature type="signal peptide" evidence="2">
    <location>
        <begin position="1"/>
        <end position="20"/>
    </location>
</feature>
<keyword evidence="2" id="KW-0732">Signal</keyword>
<evidence type="ECO:0000256" key="2">
    <source>
        <dbReference type="SAM" id="SignalP"/>
    </source>
</evidence>
<dbReference type="Proteomes" id="UP001652740">
    <property type="component" value="Unplaced"/>
</dbReference>
<sequence>MYNWRLLLLASLAVFQPIASFTERNLVDGRQECCDRQPRTLQRDTRLAVYGVDRFYKLGSEERRVNYRQEDSKLYRSNVDFDINSASIRQSILREKDPRRRAPLYLNDRSTRIEQRQTLVREEREPKAFSKRFTRNSGENDRINRERTEFRVSRIISETDRTTNDNTQSRTDSSRRILLRSITRTAENRNIPEQTRAHVVPTRFFNARNEPQMSREGTERRSSLSRLESRLQISNNDRIIRRSLERRTRNINDSNFRFASQTNDMMRRDAIRNSNTQSFDINLSIYRNDQRNVRNLAEFERRAISSKFESRLNNYYSNRRSTDQNERGVEDHSRNIVTSRTNRIYSNRKESQERREDTKRERSVVSEERRHYNRDVRQFRVNSIETEYRLTSRNNIRESNEYSRNERRITNKNMPNSLRDAMKFDRQAKSNFDLNNQRPSLLNQRTKEINNRFSADIRYENRNSKQRDERISGSIDIFRRETRSLDRRFREINERREGTPILRNIEQISNIRKEFRDSRKTENPILFQNSRNTVGETPRSESRSRVNENYYRRSSERRERAVIRENEHRSTKTNNKIQMSIDRYVSRPRSEVRSQMERVPQEYNELSNRIYENRRSLNAEDRVRSITGPSENSRYEARHERRNVNRLSYMNQYRERQQRVNEKRGSRDEIRANYDTRLIRDDSTRVQKTSPISEKLMERETVHNRGYGGNENIAETNQNIRVALRRNVEYRYRTKDIINGDGKLVSRLVESARNREDFISLIRNKTEFKDQAFVLSWQYLLYTLQGIYICTIIMQMLSEKKSGAKKVSWWKADSFKAPIKVD</sequence>
<organism evidence="3 4">
    <name type="scientific">Galleria mellonella</name>
    <name type="common">Greater wax moth</name>
    <dbReference type="NCBI Taxonomy" id="7137"/>
    <lineage>
        <taxon>Eukaryota</taxon>
        <taxon>Metazoa</taxon>
        <taxon>Ecdysozoa</taxon>
        <taxon>Arthropoda</taxon>
        <taxon>Hexapoda</taxon>
        <taxon>Insecta</taxon>
        <taxon>Pterygota</taxon>
        <taxon>Neoptera</taxon>
        <taxon>Endopterygota</taxon>
        <taxon>Lepidoptera</taxon>
        <taxon>Glossata</taxon>
        <taxon>Ditrysia</taxon>
        <taxon>Pyraloidea</taxon>
        <taxon>Pyralidae</taxon>
        <taxon>Galleriinae</taxon>
        <taxon>Galleria</taxon>
    </lineage>
</organism>
<accession>A0A6J3C131</accession>
<feature type="chain" id="PRO_5045431370" evidence="2">
    <location>
        <begin position="21"/>
        <end position="822"/>
    </location>
</feature>
<feature type="compositionally biased region" description="Polar residues" evidence="1">
    <location>
        <begin position="526"/>
        <end position="535"/>
    </location>
</feature>
<evidence type="ECO:0000313" key="4">
    <source>
        <dbReference type="RefSeq" id="XP_031764624.2"/>
    </source>
</evidence>
<protein>
    <submittedName>
        <fullName evidence="4">Uncharacterized protein LOC116412890</fullName>
    </submittedName>
</protein>
<dbReference type="GeneID" id="116412890"/>